<dbReference type="AlphaFoldDB" id="A0A0L0VRK4"/>
<evidence type="ECO:0000313" key="1">
    <source>
        <dbReference type="EMBL" id="KNF01899.1"/>
    </source>
</evidence>
<dbReference type="OrthoDB" id="10664534at2759"/>
<reference evidence="2" key="1">
    <citation type="submission" date="2014-03" db="EMBL/GenBank/DDBJ databases">
        <title>The Genome Sequence of Puccinia striiformis f. sp. tritici PST-78.</title>
        <authorList>
            <consortium name="The Broad Institute Genome Sequencing Platform"/>
            <person name="Cuomo C."/>
            <person name="Hulbert S."/>
            <person name="Chen X."/>
            <person name="Walker B."/>
            <person name="Young S.K."/>
            <person name="Zeng Q."/>
            <person name="Gargeya S."/>
            <person name="Fitzgerald M."/>
            <person name="Haas B."/>
            <person name="Abouelleil A."/>
            <person name="Alvarado L."/>
            <person name="Arachchi H.M."/>
            <person name="Berlin A.M."/>
            <person name="Chapman S.B."/>
            <person name="Goldberg J."/>
            <person name="Griggs A."/>
            <person name="Gujja S."/>
            <person name="Hansen M."/>
            <person name="Howarth C."/>
            <person name="Imamovic A."/>
            <person name="Larimer J."/>
            <person name="McCowan C."/>
            <person name="Montmayeur A."/>
            <person name="Murphy C."/>
            <person name="Neiman D."/>
            <person name="Pearson M."/>
            <person name="Priest M."/>
            <person name="Roberts A."/>
            <person name="Saif S."/>
            <person name="Shea T."/>
            <person name="Sisk P."/>
            <person name="Sykes S."/>
            <person name="Wortman J."/>
            <person name="Nusbaum C."/>
            <person name="Birren B."/>
        </authorList>
    </citation>
    <scope>NUCLEOTIDE SEQUENCE [LARGE SCALE GENOMIC DNA]</scope>
    <source>
        <strain evidence="2">race PST-78</strain>
    </source>
</reference>
<protein>
    <submittedName>
        <fullName evidence="1">Uncharacterized protein</fullName>
    </submittedName>
</protein>
<evidence type="ECO:0000313" key="2">
    <source>
        <dbReference type="Proteomes" id="UP000054564"/>
    </source>
</evidence>
<dbReference type="EMBL" id="AJIL01000027">
    <property type="protein sequence ID" value="KNF01899.1"/>
    <property type="molecule type" value="Genomic_DNA"/>
</dbReference>
<accession>A0A0L0VRK4</accession>
<sequence>MQDFIFLSSNVFFIDTRDSLAFIGNFTGNSGPYLRSVPNGGPLELNRVRADGGDRADDARKSIQVNVTFRQRSEFKLRSGKSYALEGEITQLDNNTTLIFHVERSAAIRELPGPELVDLGPVKVTGIGTIISVRYFYGDEEEPYWGIVVDHEHRGREDAAVRVSYIISADNLDVPPNTVFKLGTRICLVGNLVEVGGGLGTLTIKVR</sequence>
<dbReference type="Proteomes" id="UP000054564">
    <property type="component" value="Unassembled WGS sequence"/>
</dbReference>
<organism evidence="1 2">
    <name type="scientific">Puccinia striiformis f. sp. tritici PST-78</name>
    <dbReference type="NCBI Taxonomy" id="1165861"/>
    <lineage>
        <taxon>Eukaryota</taxon>
        <taxon>Fungi</taxon>
        <taxon>Dikarya</taxon>
        <taxon>Basidiomycota</taxon>
        <taxon>Pucciniomycotina</taxon>
        <taxon>Pucciniomycetes</taxon>
        <taxon>Pucciniales</taxon>
        <taxon>Pucciniaceae</taxon>
        <taxon>Puccinia</taxon>
    </lineage>
</organism>
<comment type="caution">
    <text evidence="1">The sequence shown here is derived from an EMBL/GenBank/DDBJ whole genome shotgun (WGS) entry which is preliminary data.</text>
</comment>
<name>A0A0L0VRK4_9BASI</name>
<gene>
    <name evidence="1" type="ORF">PSTG_05016</name>
</gene>
<proteinExistence type="predicted"/>
<keyword evidence="2" id="KW-1185">Reference proteome</keyword>